<protein>
    <submittedName>
        <fullName evidence="1">LGFP repeat-containing protein</fullName>
    </submittedName>
</protein>
<reference evidence="1 2" key="1">
    <citation type="submission" date="2018-02" db="EMBL/GenBank/DDBJ databases">
        <title>Genomic Encyclopedia of Archaeal and Bacterial Type Strains, Phase II (KMG-II): from individual species to whole genera.</title>
        <authorList>
            <person name="Goeker M."/>
        </authorList>
    </citation>
    <scope>NUCLEOTIDE SEQUENCE [LARGE SCALE GENOMIC DNA]</scope>
    <source>
        <strain evidence="1 2">DSM 22857</strain>
    </source>
</reference>
<evidence type="ECO:0000313" key="1">
    <source>
        <dbReference type="EMBL" id="PPK91893.1"/>
    </source>
</evidence>
<accession>A0A2S6ICJ7</accession>
<sequence length="262" mass="29124">MLSVAALLTAAVPAQADPRVGGDIGVAYERDYGGARGVLGEPLTPEIRTPNGRGAYVGFQHGSIYWSPWTGAHAVRGELRNGWGRLGWEGGRLGFPKSSERPTDSRRAVVQDFEGGRMYWTPSTGAHALQGAILERYELRGDPENGRDIIAEQALGFPTSSEIRTPNGKGAYNTFQWGAIYWEPQYGAHPIFGAIRSRWGREGWENGCLGFPITEEYSYEGYSTVQEFQGGWIWFHPSYGTEVDLYPRNDPSYSRYGLYPRC</sequence>
<evidence type="ECO:0000313" key="2">
    <source>
        <dbReference type="Proteomes" id="UP000239485"/>
    </source>
</evidence>
<dbReference type="InterPro" id="IPR013207">
    <property type="entry name" value="LGFP"/>
</dbReference>
<name>A0A2S6ICJ7_9ACTN</name>
<keyword evidence="2" id="KW-1185">Reference proteome</keyword>
<dbReference type="Pfam" id="PF08310">
    <property type="entry name" value="LGFP"/>
    <property type="match status" value="3"/>
</dbReference>
<organism evidence="1 2">
    <name type="scientific">Kineococcus xinjiangensis</name>
    <dbReference type="NCBI Taxonomy" id="512762"/>
    <lineage>
        <taxon>Bacteria</taxon>
        <taxon>Bacillati</taxon>
        <taxon>Actinomycetota</taxon>
        <taxon>Actinomycetes</taxon>
        <taxon>Kineosporiales</taxon>
        <taxon>Kineosporiaceae</taxon>
        <taxon>Kineococcus</taxon>
    </lineage>
</organism>
<dbReference type="OrthoDB" id="514320at2"/>
<gene>
    <name evidence="1" type="ORF">CLV92_12012</name>
</gene>
<dbReference type="RefSeq" id="WP_158257350.1">
    <property type="nucleotide sequence ID" value="NZ_PTJD01000020.1"/>
</dbReference>
<dbReference type="EMBL" id="PTJD01000020">
    <property type="protein sequence ID" value="PPK91893.1"/>
    <property type="molecule type" value="Genomic_DNA"/>
</dbReference>
<dbReference type="AlphaFoldDB" id="A0A2S6ICJ7"/>
<comment type="caution">
    <text evidence="1">The sequence shown here is derived from an EMBL/GenBank/DDBJ whole genome shotgun (WGS) entry which is preliminary data.</text>
</comment>
<proteinExistence type="predicted"/>
<dbReference type="Proteomes" id="UP000239485">
    <property type="component" value="Unassembled WGS sequence"/>
</dbReference>